<gene>
    <name evidence="1" type="ORF">NCTC10376_00084</name>
</gene>
<dbReference type="OrthoDB" id="8605335at2"/>
<dbReference type="AlphaFoldDB" id="A0A379F3W1"/>
<accession>A0A379F3W1</accession>
<reference evidence="1 2" key="1">
    <citation type="submission" date="2018-06" db="EMBL/GenBank/DDBJ databases">
        <authorList>
            <consortium name="Pathogen Informatics"/>
            <person name="Doyle S."/>
        </authorList>
    </citation>
    <scope>NUCLEOTIDE SEQUENCE [LARGE SCALE GENOMIC DNA]</scope>
    <source>
        <strain evidence="1 2">NCTC10376</strain>
    </source>
</reference>
<evidence type="ECO:0000313" key="2">
    <source>
        <dbReference type="Proteomes" id="UP000254331"/>
    </source>
</evidence>
<dbReference type="RefSeq" id="WP_052038508.1">
    <property type="nucleotide sequence ID" value="NZ_CP033736.1"/>
</dbReference>
<sequence>MMLAKYISQIVNQEDNYQILSTQKFWDNLAEITRVTHSWLFPDGVILKCIEEIETEFYDNDAQCPEHWITWEIVESNNKIISPCRKEFFNLCQQSFWLKMQLANNI</sequence>
<protein>
    <submittedName>
        <fullName evidence="1">Uncharacterized protein</fullName>
    </submittedName>
</protein>
<organism evidence="1 2">
    <name type="scientific">Proteus vulgaris</name>
    <dbReference type="NCBI Taxonomy" id="585"/>
    <lineage>
        <taxon>Bacteria</taxon>
        <taxon>Pseudomonadati</taxon>
        <taxon>Pseudomonadota</taxon>
        <taxon>Gammaproteobacteria</taxon>
        <taxon>Enterobacterales</taxon>
        <taxon>Morganellaceae</taxon>
        <taxon>Proteus</taxon>
    </lineage>
</organism>
<dbReference type="Proteomes" id="UP000254331">
    <property type="component" value="Unassembled WGS sequence"/>
</dbReference>
<proteinExistence type="predicted"/>
<dbReference type="EMBL" id="UGTW01000001">
    <property type="protein sequence ID" value="SUC14287.1"/>
    <property type="molecule type" value="Genomic_DNA"/>
</dbReference>
<name>A0A379F3W1_PROVU</name>
<evidence type="ECO:0000313" key="1">
    <source>
        <dbReference type="EMBL" id="SUC14287.1"/>
    </source>
</evidence>